<feature type="transmembrane region" description="Helical" evidence="4">
    <location>
        <begin position="53"/>
        <end position="73"/>
    </location>
</feature>
<organism evidence="5 6">
    <name type="scientific">Mycolicibacterium arabiense</name>
    <dbReference type="NCBI Taxonomy" id="1286181"/>
    <lineage>
        <taxon>Bacteria</taxon>
        <taxon>Bacillati</taxon>
        <taxon>Actinomycetota</taxon>
        <taxon>Actinomycetes</taxon>
        <taxon>Mycobacteriales</taxon>
        <taxon>Mycobacteriaceae</taxon>
        <taxon>Mycolicibacterium</taxon>
    </lineage>
</organism>
<protein>
    <submittedName>
        <fullName evidence="5">Outer membrane protein</fullName>
    </submittedName>
</protein>
<dbReference type="AlphaFoldDB" id="A0A7I7S5K3"/>
<evidence type="ECO:0000256" key="3">
    <source>
        <dbReference type="SAM" id="MobiDB-lite"/>
    </source>
</evidence>
<keyword evidence="4" id="KW-0812">Transmembrane</keyword>
<dbReference type="PANTHER" id="PTHR37042:SF4">
    <property type="entry name" value="OUTER MEMBRANE PROTEIN RV1973"/>
    <property type="match status" value="1"/>
</dbReference>
<proteinExistence type="predicted"/>
<feature type="region of interest" description="Disordered" evidence="3">
    <location>
        <begin position="1"/>
        <end position="44"/>
    </location>
</feature>
<evidence type="ECO:0000256" key="2">
    <source>
        <dbReference type="ARBA" id="ARBA00023136"/>
    </source>
</evidence>
<evidence type="ECO:0000256" key="4">
    <source>
        <dbReference type="SAM" id="Phobius"/>
    </source>
</evidence>
<geneLocation type="plasmid" evidence="6">
    <name>pjcm18538 dna</name>
</geneLocation>
<keyword evidence="6" id="KW-1185">Reference proteome</keyword>
<reference evidence="5 6" key="1">
    <citation type="journal article" date="2019" name="Emerg. Microbes Infect.">
        <title>Comprehensive subspecies identification of 175 nontuberculous mycobacteria species based on 7547 genomic profiles.</title>
        <authorList>
            <person name="Matsumoto Y."/>
            <person name="Kinjo T."/>
            <person name="Motooka D."/>
            <person name="Nabeya D."/>
            <person name="Jung N."/>
            <person name="Uechi K."/>
            <person name="Horii T."/>
            <person name="Iida T."/>
            <person name="Fujita J."/>
            <person name="Nakamura S."/>
        </authorList>
    </citation>
    <scope>NUCLEOTIDE SEQUENCE [LARGE SCALE GENOMIC DNA]</scope>
    <source>
        <strain evidence="5 6">JCM 18538</strain>
    </source>
</reference>
<sequence length="207" mass="21660">MTDRTVPGDDETAAVEPESTAIEADTTPETAHTPPAVGTATTHATPGTDWTRVLAYGILPGLVLLLALAAAYLKFVDDSVRTDDEVRTETVQAASDSTVKLLSYTPDQVEQQLGDARNLITGPFLDTYTALINDVVIPGAKEKQIAATASVPQAAAVSAGPDRAVVLVFVNQSVVVGNAAPANTASSVRVTMDKVDDRWLISGFDPV</sequence>
<dbReference type="KEGG" id="marz:MARA_54510"/>
<dbReference type="RefSeq" id="WP_163923485.1">
    <property type="nucleotide sequence ID" value="NZ_AP022593.1"/>
</dbReference>
<dbReference type="PANTHER" id="PTHR37042">
    <property type="entry name" value="OUTER MEMBRANE PROTEIN RV1973"/>
    <property type="match status" value="1"/>
</dbReference>
<name>A0A7I7S5K3_9MYCO</name>
<evidence type="ECO:0000313" key="5">
    <source>
        <dbReference type="EMBL" id="BBY51983.1"/>
    </source>
</evidence>
<evidence type="ECO:0000256" key="1">
    <source>
        <dbReference type="ARBA" id="ARBA00004370"/>
    </source>
</evidence>
<dbReference type="GO" id="GO:0016020">
    <property type="term" value="C:membrane"/>
    <property type="evidence" value="ECO:0007669"/>
    <property type="project" value="UniProtKB-SubCell"/>
</dbReference>
<comment type="subcellular location">
    <subcellularLocation>
        <location evidence="1">Membrane</location>
    </subcellularLocation>
</comment>
<dbReference type="EMBL" id="AP022593">
    <property type="protein sequence ID" value="BBY51983.1"/>
    <property type="molecule type" value="Genomic_DNA"/>
</dbReference>
<dbReference type="Proteomes" id="UP000467428">
    <property type="component" value="Chromosome"/>
</dbReference>
<keyword evidence="4" id="KW-1133">Transmembrane helix</keyword>
<keyword evidence="2 4" id="KW-0472">Membrane</keyword>
<accession>A0A7I7S5K3</accession>
<evidence type="ECO:0000313" key="6">
    <source>
        <dbReference type="Proteomes" id="UP000467428"/>
    </source>
</evidence>
<gene>
    <name evidence="5" type="ORF">MARA_54510</name>
</gene>